<proteinExistence type="predicted"/>
<reference evidence="1 2" key="1">
    <citation type="journal article" date="2021" name="Int. J. Syst. Evol. Microbiol.">
        <title>Amazonocrinis nigriterrae gen. nov., sp. nov., Atlanticothrix silvestris gen. nov., sp. nov. and Dendronalium phyllosphericum gen. nov., sp. nov., nostocacean cyanobacteria from Brazilian environments.</title>
        <authorList>
            <person name="Alvarenga D.O."/>
            <person name="Andreote A.P.D."/>
            <person name="Branco L.H.Z."/>
            <person name="Delbaje E."/>
            <person name="Cruz R.B."/>
            <person name="Varani A.M."/>
            <person name="Fiore M.F."/>
        </authorList>
    </citation>
    <scope>NUCLEOTIDE SEQUENCE [LARGE SCALE GENOMIC DNA]</scope>
    <source>
        <strain evidence="1 2">CENA67</strain>
    </source>
</reference>
<name>A0A8J7HSC3_9NOST</name>
<dbReference type="Proteomes" id="UP000632766">
    <property type="component" value="Unassembled WGS sequence"/>
</dbReference>
<dbReference type="RefSeq" id="WP_198126799.1">
    <property type="nucleotide sequence ID" value="NZ_JAECZC010000055.1"/>
</dbReference>
<keyword evidence="2" id="KW-1185">Reference proteome</keyword>
<comment type="caution">
    <text evidence="1">The sequence shown here is derived from an EMBL/GenBank/DDBJ whole genome shotgun (WGS) entry which is preliminary data.</text>
</comment>
<gene>
    <name evidence="1" type="ORF">I8748_22840</name>
</gene>
<dbReference type="AlphaFoldDB" id="A0A8J7HSC3"/>
<accession>A0A8J7HSC3</accession>
<evidence type="ECO:0000313" key="2">
    <source>
        <dbReference type="Proteomes" id="UP000632766"/>
    </source>
</evidence>
<sequence>MSKRKFLVRESDGCANVCDERTLRLAQDQLPLFTPSFTLAGYDGRWLSPTRLGDRTLTL</sequence>
<evidence type="ECO:0000313" key="1">
    <source>
        <dbReference type="EMBL" id="MBH8564986.1"/>
    </source>
</evidence>
<dbReference type="EMBL" id="JAECZC010000055">
    <property type="protein sequence ID" value="MBH8564986.1"/>
    <property type="molecule type" value="Genomic_DNA"/>
</dbReference>
<protein>
    <submittedName>
        <fullName evidence="1">Uncharacterized protein</fullName>
    </submittedName>
</protein>
<organism evidence="1 2">
    <name type="scientific">Amazonocrinis nigriterrae CENA67</name>
    <dbReference type="NCBI Taxonomy" id="2794033"/>
    <lineage>
        <taxon>Bacteria</taxon>
        <taxon>Bacillati</taxon>
        <taxon>Cyanobacteriota</taxon>
        <taxon>Cyanophyceae</taxon>
        <taxon>Nostocales</taxon>
        <taxon>Nostocaceae</taxon>
        <taxon>Amazonocrinis</taxon>
        <taxon>Amazonocrinis nigriterrae</taxon>
    </lineage>
</organism>